<sequence length="853" mass="98572">MASKGKKLRVSKVKRGNQKRTKLSKQGKLKTRRHKKAKPSKHTATKPVKQHEKDGEVEEEEESDHGEDMLKMVDKEDLGFLKSAIANRSYSIFNRLHYRENLDENGVRKKRGRTKTHEDDDKDDLEKEYEEMIEEPGNLDENGVRKKRGRTKTHEDDDKDDLEKEYEEMIEEPGFKKTKLLLPIKTKDGVVRRQAKEDTKEDDYEESALTDTKEQEESDDSDMELVLADEQVGNLDITKPVSMADLFVCREEVGNLKTLLNMLGEKNPEVWITVRKLAAVSLLEVFKDILPSYHIKEIAQPGVKFKKTTLELQGFERELLRHYKSYLQKMERLASIFQKKKGHNNDLPQQIEKLGELAINCLCDLLVAHPYFNFSKNLVQMLVPFLNCRLPSIRQTCAKCFKTVFRGDKRGQITLDIVRRINHLVKSRSHSVHCEVLSIFLVLRIKDVNLDKEKEDEIKQKKFLTRKQKLLQLSKRERKRSKKLDELEKELLETKAEENKKSKGQSLTEITKFVFTIYFRVLKSAPSSKLLSITLEGLAKFAHCINLDFYHDLVEVLNRLVEEESLGYRAQLHCVQTVFTILSGQGDVLNIDPSRFYRHLYKNLLHIRAGRNHGDLLIVLQTLDTVLIRRRRKISQQRVLAFTKRLATMSTQLLHNGALGCLALIKTVMQLNTSVDILLDPDSTIGQGIYFPELDEPEYCNANSTALWELLPLRRHYHPTVRKFSENILKGVPSTGEGSLPPHLSKLSADQLFTEFDPSEVVFHPAIPVPKNVPPKARSHKRIKFCNEEIGDYVKQVLAVKHETDLDFSADYIKQHKSTKYTRTHYRNKTAPSSKEWLGFGFTPDLVLTDEQL</sequence>
<dbReference type="Pfam" id="PF03914">
    <property type="entry name" value="CBF"/>
    <property type="match status" value="1"/>
</dbReference>
<dbReference type="InterPro" id="IPR016024">
    <property type="entry name" value="ARM-type_fold"/>
</dbReference>
<keyword evidence="3 6" id="KW-0175">Coiled coil</keyword>
<evidence type="ECO:0000256" key="3">
    <source>
        <dbReference type="ARBA" id="ARBA00023054"/>
    </source>
</evidence>
<feature type="domain" description="Nucleolar complex-associated protein 3 N-terminal" evidence="9">
    <location>
        <begin position="251"/>
        <end position="326"/>
    </location>
</feature>
<dbReference type="InterPro" id="IPR011501">
    <property type="entry name" value="Noc3_N"/>
</dbReference>
<evidence type="ECO:0000259" key="8">
    <source>
        <dbReference type="Pfam" id="PF03914"/>
    </source>
</evidence>
<proteinExistence type="inferred from homology"/>
<comment type="subcellular location">
    <subcellularLocation>
        <location evidence="1 5">Nucleus</location>
        <location evidence="1 5">Nucleolus</location>
    </subcellularLocation>
</comment>
<dbReference type="Pfam" id="PF07540">
    <property type="entry name" value="NOC3p"/>
    <property type="match status" value="1"/>
</dbReference>
<dbReference type="AlphaFoldDB" id="A0A7R8VA19"/>
<dbReference type="EMBL" id="OA564501">
    <property type="protein sequence ID" value="CAD7194507.1"/>
    <property type="molecule type" value="Genomic_DNA"/>
</dbReference>
<evidence type="ECO:0000259" key="9">
    <source>
        <dbReference type="Pfam" id="PF07540"/>
    </source>
</evidence>
<feature type="compositionally biased region" description="Acidic residues" evidence="7">
    <location>
        <begin position="200"/>
        <end position="222"/>
    </location>
</feature>
<keyword evidence="4" id="KW-0539">Nucleus</keyword>
<evidence type="ECO:0000256" key="4">
    <source>
        <dbReference type="ARBA" id="ARBA00023242"/>
    </source>
</evidence>
<feature type="coiled-coil region" evidence="6">
    <location>
        <begin position="470"/>
        <end position="504"/>
    </location>
</feature>
<feature type="compositionally biased region" description="Basic and acidic residues" evidence="7">
    <location>
        <begin position="97"/>
        <end position="107"/>
    </location>
</feature>
<dbReference type="PANTHER" id="PTHR14428:SF5">
    <property type="entry name" value="NUCLEOLAR COMPLEX PROTEIN 3 HOMOLOG"/>
    <property type="match status" value="1"/>
</dbReference>
<dbReference type="PANTHER" id="PTHR14428">
    <property type="entry name" value="NUCLEOLAR COMPLEX PROTEIN 3"/>
    <property type="match status" value="1"/>
</dbReference>
<comment type="similarity">
    <text evidence="2 5">Belongs to the CBF/MAK21 family.</text>
</comment>
<name>A0A7R8VA19_TIMDO</name>
<evidence type="ECO:0000256" key="7">
    <source>
        <dbReference type="SAM" id="MobiDB-lite"/>
    </source>
</evidence>
<dbReference type="GO" id="GO:0005730">
    <property type="term" value="C:nucleolus"/>
    <property type="evidence" value="ECO:0007669"/>
    <property type="project" value="UniProtKB-SubCell"/>
</dbReference>
<dbReference type="InterPro" id="IPR016903">
    <property type="entry name" value="Nucleolar_cplx-assoc_3"/>
</dbReference>
<gene>
    <name evidence="10" type="ORF">TDIB3V08_LOCUS931</name>
</gene>
<feature type="compositionally biased region" description="Acidic residues" evidence="7">
    <location>
        <begin position="55"/>
        <end position="65"/>
    </location>
</feature>
<feature type="compositionally biased region" description="Basic residues" evidence="7">
    <location>
        <begin position="1"/>
        <end position="44"/>
    </location>
</feature>
<dbReference type="PIRSF" id="PIRSF028977">
    <property type="entry name" value="Nucleolar_complex_p3"/>
    <property type="match status" value="1"/>
</dbReference>
<evidence type="ECO:0000256" key="2">
    <source>
        <dbReference type="ARBA" id="ARBA00007797"/>
    </source>
</evidence>
<evidence type="ECO:0000256" key="1">
    <source>
        <dbReference type="ARBA" id="ARBA00004604"/>
    </source>
</evidence>
<feature type="region of interest" description="Disordered" evidence="7">
    <location>
        <begin position="94"/>
        <end position="162"/>
    </location>
</feature>
<protein>
    <recommendedName>
        <fullName evidence="5">Nucleolar complex protein 3 homolog</fullName>
        <shortName evidence="5">NOC3 protein homolog</shortName>
    </recommendedName>
</protein>
<feature type="domain" description="CCAAT-binding factor" evidence="8">
    <location>
        <begin position="572"/>
        <end position="724"/>
    </location>
</feature>
<feature type="region of interest" description="Disordered" evidence="7">
    <location>
        <begin position="1"/>
        <end position="71"/>
    </location>
</feature>
<evidence type="ECO:0000256" key="5">
    <source>
        <dbReference type="PIRNR" id="PIRNR028977"/>
    </source>
</evidence>
<reference evidence="10" key="1">
    <citation type="submission" date="2020-11" db="EMBL/GenBank/DDBJ databases">
        <authorList>
            <person name="Tran Van P."/>
        </authorList>
    </citation>
    <scope>NUCLEOTIDE SEQUENCE</scope>
</reference>
<dbReference type="GO" id="GO:0003682">
    <property type="term" value="F:chromatin binding"/>
    <property type="evidence" value="ECO:0007669"/>
    <property type="project" value="TreeGrafter"/>
</dbReference>
<dbReference type="GO" id="GO:0006270">
    <property type="term" value="P:DNA replication initiation"/>
    <property type="evidence" value="ECO:0007669"/>
    <property type="project" value="TreeGrafter"/>
</dbReference>
<evidence type="ECO:0000313" key="10">
    <source>
        <dbReference type="EMBL" id="CAD7194507.1"/>
    </source>
</evidence>
<evidence type="ECO:0000256" key="6">
    <source>
        <dbReference type="SAM" id="Coils"/>
    </source>
</evidence>
<feature type="region of interest" description="Disordered" evidence="7">
    <location>
        <begin position="191"/>
        <end position="222"/>
    </location>
</feature>
<feature type="compositionally biased region" description="Acidic residues" evidence="7">
    <location>
        <begin position="120"/>
        <end position="138"/>
    </location>
</feature>
<dbReference type="InterPro" id="IPR005612">
    <property type="entry name" value="CCAAT-binding_factor"/>
</dbReference>
<accession>A0A7R8VA19</accession>
<dbReference type="SUPFAM" id="SSF48371">
    <property type="entry name" value="ARM repeat"/>
    <property type="match status" value="1"/>
</dbReference>
<organism evidence="10">
    <name type="scientific">Timema douglasi</name>
    <name type="common">Walking stick</name>
    <dbReference type="NCBI Taxonomy" id="61478"/>
    <lineage>
        <taxon>Eukaryota</taxon>
        <taxon>Metazoa</taxon>
        <taxon>Ecdysozoa</taxon>
        <taxon>Arthropoda</taxon>
        <taxon>Hexapoda</taxon>
        <taxon>Insecta</taxon>
        <taxon>Pterygota</taxon>
        <taxon>Neoptera</taxon>
        <taxon>Polyneoptera</taxon>
        <taxon>Phasmatodea</taxon>
        <taxon>Timematodea</taxon>
        <taxon>Timematoidea</taxon>
        <taxon>Timematidae</taxon>
        <taxon>Timema</taxon>
    </lineage>
</organism>